<dbReference type="PROSITE" id="PS01224">
    <property type="entry name" value="ARGC"/>
    <property type="match status" value="1"/>
</dbReference>
<comment type="caution">
    <text evidence="8">The sequence shown here is derived from an EMBL/GenBank/DDBJ whole genome shotgun (WGS) entry which is preliminary data.</text>
</comment>
<keyword evidence="4 5" id="KW-0560">Oxidoreductase</keyword>
<dbReference type="GO" id="GO:0005737">
    <property type="term" value="C:cytoplasm"/>
    <property type="evidence" value="ECO:0007669"/>
    <property type="project" value="UniProtKB-SubCell"/>
</dbReference>
<dbReference type="AlphaFoldDB" id="A0A520KT69"/>
<evidence type="ECO:0000313" key="8">
    <source>
        <dbReference type="EMBL" id="RZN65189.1"/>
    </source>
</evidence>
<accession>A0A520KT69</accession>
<keyword evidence="1 5" id="KW-0055">Arginine biosynthesis</keyword>
<dbReference type="EMBL" id="RXIF01000003">
    <property type="protein sequence ID" value="RZN65189.1"/>
    <property type="molecule type" value="Genomic_DNA"/>
</dbReference>
<dbReference type="InterPro" id="IPR000706">
    <property type="entry name" value="AGPR_type-1"/>
</dbReference>
<feature type="active site" evidence="5 6">
    <location>
        <position position="146"/>
    </location>
</feature>
<comment type="similarity">
    <text evidence="5">Belongs to the NAGSA dehydrogenase family. Type 1 subfamily.</text>
</comment>
<dbReference type="PANTHER" id="PTHR32338:SF10">
    <property type="entry name" value="N-ACETYL-GAMMA-GLUTAMYL-PHOSPHATE REDUCTASE, CHLOROPLASTIC-RELATED"/>
    <property type="match status" value="1"/>
</dbReference>
<dbReference type="Pfam" id="PF01118">
    <property type="entry name" value="Semialdhyde_dh"/>
    <property type="match status" value="1"/>
</dbReference>
<dbReference type="SUPFAM" id="SSF55347">
    <property type="entry name" value="Glyceraldehyde-3-phosphate dehydrogenase-like, C-terminal domain"/>
    <property type="match status" value="1"/>
</dbReference>
<dbReference type="GO" id="GO:0051287">
    <property type="term" value="F:NAD binding"/>
    <property type="evidence" value="ECO:0007669"/>
    <property type="project" value="InterPro"/>
</dbReference>
<dbReference type="InterPro" id="IPR050085">
    <property type="entry name" value="AGPR"/>
</dbReference>
<evidence type="ECO:0000256" key="4">
    <source>
        <dbReference type="ARBA" id="ARBA00023002"/>
    </source>
</evidence>
<evidence type="ECO:0000256" key="6">
    <source>
        <dbReference type="PROSITE-ProRule" id="PRU10010"/>
    </source>
</evidence>
<dbReference type="NCBIfam" id="TIGR01850">
    <property type="entry name" value="argC"/>
    <property type="match status" value="1"/>
</dbReference>
<dbReference type="SUPFAM" id="SSF51735">
    <property type="entry name" value="NAD(P)-binding Rossmann-fold domains"/>
    <property type="match status" value="1"/>
</dbReference>
<dbReference type="InterPro" id="IPR023013">
    <property type="entry name" value="AGPR_AS"/>
</dbReference>
<reference evidence="8 9" key="1">
    <citation type="journal article" date="2019" name="Nat. Microbiol.">
        <title>Wide diversity of methane and short-chain alkane metabolisms in uncultured archaea.</title>
        <authorList>
            <person name="Borrel G."/>
            <person name="Adam P.S."/>
            <person name="McKay L.J."/>
            <person name="Chen L.X."/>
            <person name="Sierra-Garcia I.N."/>
            <person name="Sieber C.M."/>
            <person name="Letourneur Q."/>
            <person name="Ghozlane A."/>
            <person name="Andersen G.L."/>
            <person name="Li W.J."/>
            <person name="Hallam S.J."/>
            <person name="Muyzer G."/>
            <person name="de Oliveira V.M."/>
            <person name="Inskeep W.P."/>
            <person name="Banfield J.F."/>
            <person name="Gribaldo S."/>
        </authorList>
    </citation>
    <scope>NUCLEOTIDE SEQUENCE [LARGE SCALE GENOMIC DNA]</scope>
    <source>
        <strain evidence="8">NM1a</strain>
    </source>
</reference>
<dbReference type="GO" id="GO:0003942">
    <property type="term" value="F:N-acetyl-gamma-glutamyl-phosphate reductase activity"/>
    <property type="evidence" value="ECO:0007669"/>
    <property type="project" value="UniProtKB-UniRule"/>
</dbReference>
<dbReference type="InterPro" id="IPR000534">
    <property type="entry name" value="Semialdehyde_DH_NAD-bd"/>
</dbReference>
<dbReference type="InterPro" id="IPR036291">
    <property type="entry name" value="NAD(P)-bd_dom_sf"/>
</dbReference>
<comment type="subcellular location">
    <subcellularLocation>
        <location evidence="5">Cytoplasm</location>
    </subcellularLocation>
</comment>
<dbReference type="UniPathway" id="UPA00068">
    <property type="reaction ID" value="UER00108"/>
</dbReference>
<dbReference type="GO" id="GO:0070401">
    <property type="term" value="F:NADP+ binding"/>
    <property type="evidence" value="ECO:0007669"/>
    <property type="project" value="InterPro"/>
</dbReference>
<dbReference type="CDD" id="cd17895">
    <property type="entry name" value="AGPR_1_N"/>
    <property type="match status" value="1"/>
</dbReference>
<keyword evidence="2 5" id="KW-0028">Amino-acid biosynthesis</keyword>
<evidence type="ECO:0000313" key="9">
    <source>
        <dbReference type="Proteomes" id="UP000317158"/>
    </source>
</evidence>
<dbReference type="Gene3D" id="3.30.360.10">
    <property type="entry name" value="Dihydrodipicolinate Reductase, domain 2"/>
    <property type="match status" value="1"/>
</dbReference>
<sequence>MIKVGIIGGTGYTGGELLRVLYNHPEAEISVVTSRSNENKKVSDVHKYLRNIVDLTFTKTDPRSVSECDVVFTAVPHTKAMEIVPRLLDSGIKVIDLSADYRLDFEIYERVYGVKHKDKGRSAVYGLSELYREEIRNSSLVANPGCFPTGAILSAYPIVSKGYVEQIIFDSKTGISGAGASPTDNSHYPNMAENVIPYKLTAHRHLEEMRSILKGVRVSFTPHIVPVIRGILTTAHILLKKTSRLEEIIELYKKYYKKDPFIRVFSDIPSLSYVRGANFCDIGGFALEVENDRLVVVSAIDNLVKGAAGQAVQNMNIMFGLNEKTGLFYPGISP</sequence>
<name>A0A520KT69_METT2</name>
<evidence type="ECO:0000256" key="2">
    <source>
        <dbReference type="ARBA" id="ARBA00022605"/>
    </source>
</evidence>
<evidence type="ECO:0000256" key="1">
    <source>
        <dbReference type="ARBA" id="ARBA00022571"/>
    </source>
</evidence>
<dbReference type="HAMAP" id="MF_00150">
    <property type="entry name" value="ArgC_type1"/>
    <property type="match status" value="1"/>
</dbReference>
<evidence type="ECO:0000259" key="7">
    <source>
        <dbReference type="SMART" id="SM00859"/>
    </source>
</evidence>
<proteinExistence type="inferred from homology"/>
<dbReference type="Pfam" id="PF22698">
    <property type="entry name" value="Semialdhyde_dhC_1"/>
    <property type="match status" value="1"/>
</dbReference>
<comment type="function">
    <text evidence="5">Catalyzes the NADPH-dependent reduction of N-acetyl-5-glutamyl phosphate to yield N-acetyl-L-glutamate 5-semialdehyde.</text>
</comment>
<dbReference type="GO" id="GO:0006526">
    <property type="term" value="P:L-arginine biosynthetic process"/>
    <property type="evidence" value="ECO:0007669"/>
    <property type="project" value="UniProtKB-UniRule"/>
</dbReference>
<comment type="catalytic activity">
    <reaction evidence="5">
        <text>N-acetyl-L-glutamate 5-semialdehyde + phosphate + NADP(+) = N-acetyl-L-glutamyl 5-phosphate + NADPH + H(+)</text>
        <dbReference type="Rhea" id="RHEA:21588"/>
        <dbReference type="ChEBI" id="CHEBI:15378"/>
        <dbReference type="ChEBI" id="CHEBI:29123"/>
        <dbReference type="ChEBI" id="CHEBI:43474"/>
        <dbReference type="ChEBI" id="CHEBI:57783"/>
        <dbReference type="ChEBI" id="CHEBI:57936"/>
        <dbReference type="ChEBI" id="CHEBI:58349"/>
        <dbReference type="EC" id="1.2.1.38"/>
    </reaction>
</comment>
<dbReference type="Proteomes" id="UP000317158">
    <property type="component" value="Unassembled WGS sequence"/>
</dbReference>
<feature type="domain" description="Semialdehyde dehydrogenase NAD-binding" evidence="7">
    <location>
        <begin position="3"/>
        <end position="138"/>
    </location>
</feature>
<protein>
    <recommendedName>
        <fullName evidence="5">N-acetyl-gamma-glutamyl-phosphate reductase</fullName>
        <shortName evidence="5">AGPR</shortName>
        <ecNumber evidence="5">1.2.1.38</ecNumber>
    </recommendedName>
    <alternativeName>
        <fullName evidence="5">N-acetyl-glutamate semialdehyde dehydrogenase</fullName>
        <shortName evidence="5">NAGSA dehydrogenase</shortName>
    </alternativeName>
</protein>
<evidence type="ECO:0000256" key="3">
    <source>
        <dbReference type="ARBA" id="ARBA00022857"/>
    </source>
</evidence>
<keyword evidence="5" id="KW-0963">Cytoplasm</keyword>
<organism evidence="8 9">
    <name type="scientific">Methanoliparum thermophilum</name>
    <dbReference type="NCBI Taxonomy" id="2491083"/>
    <lineage>
        <taxon>Archaea</taxon>
        <taxon>Methanobacteriati</taxon>
        <taxon>Methanobacteriota</taxon>
        <taxon>Candidatus Methanoliparia</taxon>
        <taxon>Candidatus Methanoliparales</taxon>
        <taxon>Candidatus Methanoliparaceae</taxon>
        <taxon>Candidatus Methanoliparum</taxon>
    </lineage>
</organism>
<comment type="pathway">
    <text evidence="5">Amino-acid biosynthesis; L-arginine biosynthesis; N(2)-acetyl-L-ornithine from L-glutamate: step 3/4.</text>
</comment>
<dbReference type="PANTHER" id="PTHR32338">
    <property type="entry name" value="N-ACETYL-GAMMA-GLUTAMYL-PHOSPHATE REDUCTASE, CHLOROPLASTIC-RELATED-RELATED"/>
    <property type="match status" value="1"/>
</dbReference>
<dbReference type="InterPro" id="IPR058924">
    <property type="entry name" value="AGPR_dimerisation_dom"/>
</dbReference>
<dbReference type="SMART" id="SM00859">
    <property type="entry name" value="Semialdhyde_dh"/>
    <property type="match status" value="1"/>
</dbReference>
<evidence type="ECO:0000256" key="5">
    <source>
        <dbReference type="HAMAP-Rule" id="MF_00150"/>
    </source>
</evidence>
<dbReference type="CDD" id="cd23934">
    <property type="entry name" value="AGPR_1_C"/>
    <property type="match status" value="1"/>
</dbReference>
<gene>
    <name evidence="5" type="primary">argC</name>
    <name evidence="8" type="ORF">EF806_01345</name>
</gene>
<dbReference type="Gene3D" id="3.40.50.720">
    <property type="entry name" value="NAD(P)-binding Rossmann-like Domain"/>
    <property type="match status" value="1"/>
</dbReference>
<keyword evidence="3 5" id="KW-0521">NADP</keyword>
<dbReference type="EC" id="1.2.1.38" evidence="5"/>